<gene>
    <name evidence="1" type="ORF">ACFSTE_05550</name>
</gene>
<evidence type="ECO:0000313" key="1">
    <source>
        <dbReference type="EMBL" id="MFD2590287.1"/>
    </source>
</evidence>
<protein>
    <submittedName>
        <fullName evidence="1">DUF4837 family protein</fullName>
    </submittedName>
</protein>
<name>A0ABW5N3T7_9FLAO</name>
<accession>A0ABW5N3T7</accession>
<dbReference type="Pfam" id="PF16125">
    <property type="entry name" value="DUF4837"/>
    <property type="match status" value="1"/>
</dbReference>
<comment type="caution">
    <text evidence="1">The sequence shown here is derived from an EMBL/GenBank/DDBJ whole genome shotgun (WGS) entry which is preliminary data.</text>
</comment>
<dbReference type="EMBL" id="JBHULX010000004">
    <property type="protein sequence ID" value="MFD2590287.1"/>
    <property type="molecule type" value="Genomic_DNA"/>
</dbReference>
<reference evidence="2" key="1">
    <citation type="journal article" date="2019" name="Int. J. Syst. Evol. Microbiol.">
        <title>The Global Catalogue of Microorganisms (GCM) 10K type strain sequencing project: providing services to taxonomists for standard genome sequencing and annotation.</title>
        <authorList>
            <consortium name="The Broad Institute Genomics Platform"/>
            <consortium name="The Broad Institute Genome Sequencing Center for Infectious Disease"/>
            <person name="Wu L."/>
            <person name="Ma J."/>
        </authorList>
    </citation>
    <scope>NUCLEOTIDE SEQUENCE [LARGE SCALE GENOMIC DNA]</scope>
    <source>
        <strain evidence="2">KCTC 42423</strain>
    </source>
</reference>
<proteinExistence type="predicted"/>
<evidence type="ECO:0000313" key="2">
    <source>
        <dbReference type="Proteomes" id="UP001597459"/>
    </source>
</evidence>
<sequence>MISSLSIRNIVVAIICSFCVFSCSEEPKKKKNKETQGAMASSVGNINNLSVVIDNELWKGNLGDTIRKYFGAEVPGLPQEEPLFSMRQMPPQAFSGFATKNRTFLKIEKGGKANFVLFKNKFATPQRGAVFVGKTDDEIAEQIRIHAEEVIKIFKKTETLEKQKRIRKSLEKIPSLKEKFGITLDIPTAYRIAKEEDKFFWIRKDIQNGSANIMIYEMPLSAVKKDSNTISHIIKMRDSIGASKIPTDEGGKFITEMAYAPYLFETELDKRFAFETKGIWEIKNKYMSGPFVNYSIKDEKNNRLLVIEGFIFAPSIYKRNNMFELEAIIKSIKFR</sequence>
<dbReference type="RefSeq" id="WP_378257771.1">
    <property type="nucleotide sequence ID" value="NZ_JBHSJV010000001.1"/>
</dbReference>
<dbReference type="Proteomes" id="UP001597459">
    <property type="component" value="Unassembled WGS sequence"/>
</dbReference>
<keyword evidence="2" id="KW-1185">Reference proteome</keyword>
<dbReference type="InterPro" id="IPR032286">
    <property type="entry name" value="DUF4837"/>
</dbReference>
<organism evidence="1 2">
    <name type="scientific">Aquimarina hainanensis</name>
    <dbReference type="NCBI Taxonomy" id="1578017"/>
    <lineage>
        <taxon>Bacteria</taxon>
        <taxon>Pseudomonadati</taxon>
        <taxon>Bacteroidota</taxon>
        <taxon>Flavobacteriia</taxon>
        <taxon>Flavobacteriales</taxon>
        <taxon>Flavobacteriaceae</taxon>
        <taxon>Aquimarina</taxon>
    </lineage>
</organism>